<dbReference type="PANTHER" id="PTHR43433:SF5">
    <property type="entry name" value="AB HYDROLASE-1 DOMAIN-CONTAINING PROTEIN"/>
    <property type="match status" value="1"/>
</dbReference>
<protein>
    <submittedName>
        <fullName evidence="2">Pimeloyl-ACP methyl ester carboxylesterase</fullName>
    </submittedName>
</protein>
<dbReference type="AlphaFoldDB" id="A0A239P5B7"/>
<evidence type="ECO:0000313" key="2">
    <source>
        <dbReference type="EMBL" id="SNT61828.1"/>
    </source>
</evidence>
<keyword evidence="3" id="KW-1185">Reference proteome</keyword>
<dbReference type="GO" id="GO:0004806">
    <property type="term" value="F:triacylglycerol lipase activity"/>
    <property type="evidence" value="ECO:0007669"/>
    <property type="project" value="TreeGrafter"/>
</dbReference>
<dbReference type="Pfam" id="PF00561">
    <property type="entry name" value="Abhydrolase_1"/>
    <property type="match status" value="1"/>
</dbReference>
<dbReference type="InterPro" id="IPR000073">
    <property type="entry name" value="AB_hydrolase_1"/>
</dbReference>
<dbReference type="SUPFAM" id="SSF53474">
    <property type="entry name" value="alpha/beta-Hydrolases"/>
    <property type="match status" value="1"/>
</dbReference>
<accession>A0A239P5B7</accession>
<name>A0A239P5B7_9ACTN</name>
<organism evidence="2 3">
    <name type="scientific">Asanoa hainanensis</name>
    <dbReference type="NCBI Taxonomy" id="560556"/>
    <lineage>
        <taxon>Bacteria</taxon>
        <taxon>Bacillati</taxon>
        <taxon>Actinomycetota</taxon>
        <taxon>Actinomycetes</taxon>
        <taxon>Micromonosporales</taxon>
        <taxon>Micromonosporaceae</taxon>
        <taxon>Asanoa</taxon>
    </lineage>
</organism>
<sequence>MNNYVAVDGARLWFQVAGSGPVLLVSQSGEGDADRTVDLVGYLSDRFTVVTYDRRGLSRSTADDRTAAVSIRQHAEDAAAVLRQVTDEPADMLGLSLGAVIGLHLLSAYPRSLRRLIAHEPIALPFLAPADADVARAKLAGVRRVHQAEGWRAAAAEVAAVLGIDPRDQPTEPGITAFPFTEQRAANFEYFLTNDLDAALTDTLSLTEVPRDGRIIPAVGATSPEDGFDYLAALALADHLGAPAERFPGGHNGNLTHPSAFAAQIRALLSGVPGVAARAARSAG</sequence>
<dbReference type="InterPro" id="IPR029058">
    <property type="entry name" value="AB_hydrolase_fold"/>
</dbReference>
<dbReference type="EMBL" id="FZPH01000013">
    <property type="protein sequence ID" value="SNT61828.1"/>
    <property type="molecule type" value="Genomic_DNA"/>
</dbReference>
<feature type="domain" description="AB hydrolase-1" evidence="1">
    <location>
        <begin position="39"/>
        <end position="142"/>
    </location>
</feature>
<dbReference type="PANTHER" id="PTHR43433">
    <property type="entry name" value="HYDROLASE, ALPHA/BETA FOLD FAMILY PROTEIN"/>
    <property type="match status" value="1"/>
</dbReference>
<dbReference type="RefSeq" id="WP_089253622.1">
    <property type="nucleotide sequence ID" value="NZ_FZPH01000013.1"/>
</dbReference>
<evidence type="ECO:0000259" key="1">
    <source>
        <dbReference type="Pfam" id="PF00561"/>
    </source>
</evidence>
<dbReference type="OrthoDB" id="3210164at2"/>
<dbReference type="Gene3D" id="3.40.50.1820">
    <property type="entry name" value="alpha/beta hydrolase"/>
    <property type="match status" value="1"/>
</dbReference>
<proteinExistence type="predicted"/>
<gene>
    <name evidence="2" type="ORF">SAMN05421812_113209</name>
</gene>
<dbReference type="Proteomes" id="UP000198362">
    <property type="component" value="Unassembled WGS sequence"/>
</dbReference>
<reference evidence="2 3" key="1">
    <citation type="submission" date="2017-06" db="EMBL/GenBank/DDBJ databases">
        <authorList>
            <person name="Kim H.J."/>
            <person name="Triplett B.A."/>
        </authorList>
    </citation>
    <scope>NUCLEOTIDE SEQUENCE [LARGE SCALE GENOMIC DNA]</scope>
    <source>
        <strain evidence="2 3">CGMCC 4.5593</strain>
    </source>
</reference>
<dbReference type="GO" id="GO:0046503">
    <property type="term" value="P:glycerolipid catabolic process"/>
    <property type="evidence" value="ECO:0007669"/>
    <property type="project" value="TreeGrafter"/>
</dbReference>
<dbReference type="InterPro" id="IPR050471">
    <property type="entry name" value="AB_hydrolase"/>
</dbReference>
<evidence type="ECO:0000313" key="3">
    <source>
        <dbReference type="Proteomes" id="UP000198362"/>
    </source>
</evidence>